<dbReference type="PhylomeDB" id="A8DVK5"/>
<dbReference type="InParanoid" id="A8DVK5"/>
<feature type="non-terminal residue" evidence="4">
    <location>
        <position position="1"/>
    </location>
</feature>
<dbReference type="STRING" id="45351.A8DVK5"/>
<feature type="region of interest" description="Disordered" evidence="2">
    <location>
        <begin position="44"/>
        <end position="63"/>
    </location>
</feature>
<dbReference type="InterPro" id="IPR042415">
    <property type="entry name" value="CNPY"/>
</dbReference>
<evidence type="ECO:0000313" key="5">
    <source>
        <dbReference type="Proteomes" id="UP000001593"/>
    </source>
</evidence>
<dbReference type="Pfam" id="PF11938">
    <property type="entry name" value="DUF3456"/>
    <property type="match status" value="1"/>
</dbReference>
<gene>
    <name evidence="4" type="ORF">NEMVEDRAFT_v1g156534</name>
</gene>
<dbReference type="OMA" id="ACETRME"/>
<dbReference type="Proteomes" id="UP000001593">
    <property type="component" value="Unassembled WGS sequence"/>
</dbReference>
<proteinExistence type="inferred from homology"/>
<dbReference type="HOGENOM" id="CLU_095726_3_0_1"/>
<comment type="similarity">
    <text evidence="1">Belongs to the canopy family.</text>
</comment>
<organism evidence="4 5">
    <name type="scientific">Nematostella vectensis</name>
    <name type="common">Starlet sea anemone</name>
    <dbReference type="NCBI Taxonomy" id="45351"/>
    <lineage>
        <taxon>Eukaryota</taxon>
        <taxon>Metazoa</taxon>
        <taxon>Cnidaria</taxon>
        <taxon>Anthozoa</taxon>
        <taxon>Hexacorallia</taxon>
        <taxon>Actiniaria</taxon>
        <taxon>Edwardsiidae</taxon>
        <taxon>Nematostella</taxon>
    </lineage>
</organism>
<evidence type="ECO:0000256" key="1">
    <source>
        <dbReference type="ARBA" id="ARBA00007285"/>
    </source>
</evidence>
<evidence type="ECO:0000313" key="4">
    <source>
        <dbReference type="EMBL" id="EDO25754.1"/>
    </source>
</evidence>
<reference evidence="4 5" key="1">
    <citation type="journal article" date="2007" name="Science">
        <title>Sea anemone genome reveals ancestral eumetazoan gene repertoire and genomic organization.</title>
        <authorList>
            <person name="Putnam N.H."/>
            <person name="Srivastava M."/>
            <person name="Hellsten U."/>
            <person name="Dirks B."/>
            <person name="Chapman J."/>
            <person name="Salamov A."/>
            <person name="Terry A."/>
            <person name="Shapiro H."/>
            <person name="Lindquist E."/>
            <person name="Kapitonov V.V."/>
            <person name="Jurka J."/>
            <person name="Genikhovich G."/>
            <person name="Grigoriev I.V."/>
            <person name="Lucas S.M."/>
            <person name="Steele R.E."/>
            <person name="Finnerty J.R."/>
            <person name="Technau U."/>
            <person name="Martindale M.Q."/>
            <person name="Rokhsar D.S."/>
        </authorList>
    </citation>
    <scope>NUCLEOTIDE SEQUENCE [LARGE SCALE GENOMIC DNA]</scope>
    <source>
        <strain evidence="5">CH2 X CH6</strain>
    </source>
</reference>
<feature type="compositionally biased region" description="Polar residues" evidence="2">
    <location>
        <begin position="44"/>
        <end position="59"/>
    </location>
</feature>
<evidence type="ECO:0000256" key="2">
    <source>
        <dbReference type="SAM" id="MobiDB-lite"/>
    </source>
</evidence>
<dbReference type="PANTHER" id="PTHR13341:SF2">
    <property type="entry name" value="PROTEIN SEELE"/>
    <property type="match status" value="1"/>
</dbReference>
<accession>A8DVK5</accession>
<keyword evidence="5" id="KW-1185">Reference proteome</keyword>
<name>A8DVK5_NEMVE</name>
<sequence length="120" mass="13727">FQAESFRVDPTGRQSYTRQIPYARSEAHLTELLENTCENMKQYAESTDQSNGKKTYIRTSSRDGKPVTLSNVSISGDVSEKLKFACENIVGEHDEEIIDILKKEGKDMKNRICTDTLRKY</sequence>
<dbReference type="AlphaFoldDB" id="A8DVK5"/>
<dbReference type="KEGG" id="nve:5496033"/>
<dbReference type="PANTHER" id="PTHR13341">
    <property type="entry name" value="MIR-INTERACTING SAPOSIN-LIKE PROTEIN"/>
    <property type="match status" value="1"/>
</dbReference>
<feature type="domain" description="DUF3456" evidence="3">
    <location>
        <begin position="3"/>
        <end position="115"/>
    </location>
</feature>
<dbReference type="EMBL" id="DS478317">
    <property type="protein sequence ID" value="EDO25754.1"/>
    <property type="molecule type" value="Genomic_DNA"/>
</dbReference>
<evidence type="ECO:0000259" key="3">
    <source>
        <dbReference type="Pfam" id="PF11938"/>
    </source>
</evidence>
<protein>
    <recommendedName>
        <fullName evidence="3">DUF3456 domain-containing protein</fullName>
    </recommendedName>
</protein>
<dbReference type="InterPro" id="IPR021852">
    <property type="entry name" value="DUF3456"/>
</dbReference>
<dbReference type="GO" id="GO:0005783">
    <property type="term" value="C:endoplasmic reticulum"/>
    <property type="evidence" value="ECO:0000318"/>
    <property type="project" value="GO_Central"/>
</dbReference>
<dbReference type="eggNOG" id="KOG3782">
    <property type="taxonomic scope" value="Eukaryota"/>
</dbReference>